<dbReference type="EMBL" id="QFQD01000024">
    <property type="protein sequence ID" value="PZQ83072.1"/>
    <property type="molecule type" value="Genomic_DNA"/>
</dbReference>
<keyword evidence="12" id="KW-0460">Magnesium</keyword>
<dbReference type="Pfam" id="PF01326">
    <property type="entry name" value="PPDK_N"/>
    <property type="match status" value="1"/>
</dbReference>
<accession>A0A2W5R1W4</accession>
<keyword evidence="8" id="KW-0479">Metal-binding</keyword>
<proteinExistence type="inferred from homology"/>
<dbReference type="GO" id="GO:0005524">
    <property type="term" value="F:ATP binding"/>
    <property type="evidence" value="ECO:0007669"/>
    <property type="project" value="UniProtKB-KW"/>
</dbReference>
<evidence type="ECO:0000256" key="3">
    <source>
        <dbReference type="ARBA" id="ARBA00004742"/>
    </source>
</evidence>
<evidence type="ECO:0000259" key="15">
    <source>
        <dbReference type="Pfam" id="PF01326"/>
    </source>
</evidence>
<dbReference type="InterPro" id="IPR006319">
    <property type="entry name" value="PEP_synth"/>
</dbReference>
<dbReference type="PANTHER" id="PTHR43030:SF1">
    <property type="entry name" value="PHOSPHOENOLPYRUVATE SYNTHASE"/>
    <property type="match status" value="1"/>
</dbReference>
<evidence type="ECO:0000256" key="4">
    <source>
        <dbReference type="ARBA" id="ARBA00007837"/>
    </source>
</evidence>
<comment type="cofactor">
    <cofactor evidence="1">
        <name>Mg(2+)</name>
        <dbReference type="ChEBI" id="CHEBI:18420"/>
    </cofactor>
</comment>
<dbReference type="EC" id="2.7.9.2" evidence="5"/>
<keyword evidence="7" id="KW-0808">Transferase</keyword>
<name>A0A2W5R1W4_ANCNO</name>
<keyword evidence="9" id="KW-0547">Nucleotide-binding</keyword>
<evidence type="ECO:0000256" key="7">
    <source>
        <dbReference type="ARBA" id="ARBA00022679"/>
    </source>
</evidence>
<dbReference type="SUPFAM" id="SSF56059">
    <property type="entry name" value="Glutathione synthetase ATP-binding domain-like"/>
    <property type="match status" value="1"/>
</dbReference>
<evidence type="ECO:0000256" key="5">
    <source>
        <dbReference type="ARBA" id="ARBA00011996"/>
    </source>
</evidence>
<dbReference type="Gene3D" id="3.30.1490.20">
    <property type="entry name" value="ATP-grasp fold, A domain"/>
    <property type="match status" value="1"/>
</dbReference>
<evidence type="ECO:0000256" key="11">
    <source>
        <dbReference type="ARBA" id="ARBA00022840"/>
    </source>
</evidence>
<keyword evidence="16" id="KW-0670">Pyruvate</keyword>
<comment type="function">
    <text evidence="2">Catalyzes the phosphorylation of pyruvate to phosphoenolpyruvate.</text>
</comment>
<protein>
    <recommendedName>
        <fullName evidence="6">Phosphoenolpyruvate synthase</fullName>
        <ecNumber evidence="5">2.7.9.2</ecNumber>
    </recommendedName>
    <alternativeName>
        <fullName evidence="13">Pyruvate, water dikinase</fullName>
    </alternativeName>
</protein>
<dbReference type="GO" id="GO:0046872">
    <property type="term" value="F:metal ion binding"/>
    <property type="evidence" value="ECO:0007669"/>
    <property type="project" value="UniProtKB-KW"/>
</dbReference>
<dbReference type="UniPathway" id="UPA00138"/>
<dbReference type="Proteomes" id="UP000248887">
    <property type="component" value="Unassembled WGS sequence"/>
</dbReference>
<sequence>MKPYILWLDDQQSVGNPALGGKFSSLAESTRAGLPVPPGFGITTHAYRDFMRGAGLEEEARRLRAACTALDPSEITTQAQPLVAAIASAPMPDSMLTAIAQAYAVLEHRTGSVALPVAVRSSGESEDLAGASFAGQYETFLWITGVDAVIRHVRKCWAGMFTETVLSYRHQGELVVAKGDFAICVGIQQMVEARAAGVMFTLDPLTGDRSKISIEACWGLGEGVVKGDITPSQYLVDKVVFGILKRRPVLQEVEYRFDREAGTVALLPIEEARRDTPCLDDADVVALAQLAKSIEIGRGAPQDIEWAIGGDGRIAVLQVRPETVWSSKPARPVAQIASPISHVLMRMSGGSRQEGGRG</sequence>
<evidence type="ECO:0000256" key="12">
    <source>
        <dbReference type="ARBA" id="ARBA00022842"/>
    </source>
</evidence>
<keyword evidence="10 16" id="KW-0418">Kinase</keyword>
<dbReference type="GO" id="GO:0008986">
    <property type="term" value="F:pyruvate, water dikinase activity"/>
    <property type="evidence" value="ECO:0007669"/>
    <property type="project" value="UniProtKB-EC"/>
</dbReference>
<dbReference type="GO" id="GO:0006094">
    <property type="term" value="P:gluconeogenesis"/>
    <property type="evidence" value="ECO:0007669"/>
    <property type="project" value="UniProtKB-UniPathway"/>
</dbReference>
<feature type="domain" description="Pyruvate phosphate dikinase AMP/ATP-binding" evidence="15">
    <location>
        <begin position="18"/>
        <end position="335"/>
    </location>
</feature>
<evidence type="ECO:0000256" key="6">
    <source>
        <dbReference type="ARBA" id="ARBA00021623"/>
    </source>
</evidence>
<comment type="catalytic activity">
    <reaction evidence="14">
        <text>pyruvate + ATP + H2O = phosphoenolpyruvate + AMP + phosphate + 2 H(+)</text>
        <dbReference type="Rhea" id="RHEA:11364"/>
        <dbReference type="ChEBI" id="CHEBI:15361"/>
        <dbReference type="ChEBI" id="CHEBI:15377"/>
        <dbReference type="ChEBI" id="CHEBI:15378"/>
        <dbReference type="ChEBI" id="CHEBI:30616"/>
        <dbReference type="ChEBI" id="CHEBI:43474"/>
        <dbReference type="ChEBI" id="CHEBI:58702"/>
        <dbReference type="ChEBI" id="CHEBI:456215"/>
        <dbReference type="EC" id="2.7.9.2"/>
    </reaction>
</comment>
<organism evidence="16 17">
    <name type="scientific">Ancylobacter novellus</name>
    <name type="common">Thiobacillus novellus</name>
    <dbReference type="NCBI Taxonomy" id="921"/>
    <lineage>
        <taxon>Bacteria</taxon>
        <taxon>Pseudomonadati</taxon>
        <taxon>Pseudomonadota</taxon>
        <taxon>Alphaproteobacteria</taxon>
        <taxon>Hyphomicrobiales</taxon>
        <taxon>Xanthobacteraceae</taxon>
        <taxon>Ancylobacter</taxon>
    </lineage>
</organism>
<reference evidence="16 17" key="1">
    <citation type="submission" date="2017-08" db="EMBL/GenBank/DDBJ databases">
        <title>Infants hospitalized years apart are colonized by the same room-sourced microbial strains.</title>
        <authorList>
            <person name="Brooks B."/>
            <person name="Olm M.R."/>
            <person name="Firek B.A."/>
            <person name="Baker R."/>
            <person name="Thomas B.C."/>
            <person name="Morowitz M.J."/>
            <person name="Banfield J.F."/>
        </authorList>
    </citation>
    <scope>NUCLEOTIDE SEQUENCE [LARGE SCALE GENOMIC DNA]</scope>
    <source>
        <strain evidence="16">S2_005_001_R2_27</strain>
    </source>
</reference>
<dbReference type="InterPro" id="IPR002192">
    <property type="entry name" value="PPDK_AMP/ATP-bd"/>
</dbReference>
<evidence type="ECO:0000256" key="9">
    <source>
        <dbReference type="ARBA" id="ARBA00022741"/>
    </source>
</evidence>
<evidence type="ECO:0000256" key="2">
    <source>
        <dbReference type="ARBA" id="ARBA00002988"/>
    </source>
</evidence>
<dbReference type="InterPro" id="IPR013815">
    <property type="entry name" value="ATP_grasp_subdomain_1"/>
</dbReference>
<dbReference type="Gene3D" id="3.30.470.20">
    <property type="entry name" value="ATP-grasp fold, B domain"/>
    <property type="match status" value="1"/>
</dbReference>
<evidence type="ECO:0000313" key="17">
    <source>
        <dbReference type="Proteomes" id="UP000248887"/>
    </source>
</evidence>
<evidence type="ECO:0000256" key="1">
    <source>
        <dbReference type="ARBA" id="ARBA00001946"/>
    </source>
</evidence>
<evidence type="ECO:0000313" key="16">
    <source>
        <dbReference type="EMBL" id="PZQ83072.1"/>
    </source>
</evidence>
<gene>
    <name evidence="16" type="ORF">DI549_09310</name>
</gene>
<comment type="caution">
    <text evidence="16">The sequence shown here is derived from an EMBL/GenBank/DDBJ whole genome shotgun (WGS) entry which is preliminary data.</text>
</comment>
<evidence type="ECO:0000256" key="8">
    <source>
        <dbReference type="ARBA" id="ARBA00022723"/>
    </source>
</evidence>
<keyword evidence="11" id="KW-0067">ATP-binding</keyword>
<evidence type="ECO:0000256" key="13">
    <source>
        <dbReference type="ARBA" id="ARBA00033470"/>
    </source>
</evidence>
<comment type="pathway">
    <text evidence="3">Carbohydrate biosynthesis; gluconeogenesis.</text>
</comment>
<evidence type="ECO:0000256" key="10">
    <source>
        <dbReference type="ARBA" id="ARBA00022777"/>
    </source>
</evidence>
<dbReference type="AlphaFoldDB" id="A0A2W5R1W4"/>
<evidence type="ECO:0000256" key="14">
    <source>
        <dbReference type="ARBA" id="ARBA00047700"/>
    </source>
</evidence>
<comment type="similarity">
    <text evidence="4">Belongs to the PEP-utilizing enzyme family.</text>
</comment>
<dbReference type="PANTHER" id="PTHR43030">
    <property type="entry name" value="PHOSPHOENOLPYRUVATE SYNTHASE"/>
    <property type="match status" value="1"/>
</dbReference>